<keyword evidence="1" id="KW-0472">Membrane</keyword>
<feature type="transmembrane region" description="Helical" evidence="1">
    <location>
        <begin position="121"/>
        <end position="141"/>
    </location>
</feature>
<accession>D7DB73</accession>
<name>D7DB73_STAHD</name>
<reference evidence="2 3" key="2">
    <citation type="journal article" date="2011" name="Stand. Genomic Sci.">
        <title>Complete genome sequence of Staphylothermus hellenicus P8.</title>
        <authorList>
            <person name="Anderson I."/>
            <person name="Wirth R."/>
            <person name="Lucas S."/>
            <person name="Copeland A."/>
            <person name="Lapidus A."/>
            <person name="Cheng J.F."/>
            <person name="Goodwin L."/>
            <person name="Pitluck S."/>
            <person name="Davenport K."/>
            <person name="Detter J.C."/>
            <person name="Han C."/>
            <person name="Tapia R."/>
            <person name="Land M."/>
            <person name="Hauser L."/>
            <person name="Pati A."/>
            <person name="Mikhailova N."/>
            <person name="Woyke T."/>
            <person name="Klenk H.P."/>
            <person name="Kyrpides N."/>
            <person name="Ivanova N."/>
        </authorList>
    </citation>
    <scope>NUCLEOTIDE SEQUENCE [LARGE SCALE GENOMIC DNA]</scope>
    <source>
        <strain evidence="3">DSM 12710 / JCM 10830 / BK20S6-10-b1 / P8</strain>
    </source>
</reference>
<gene>
    <name evidence="2" type="ordered locus">Shell_0282</name>
</gene>
<dbReference type="KEGG" id="shc:Shell_0282"/>
<evidence type="ECO:0000256" key="1">
    <source>
        <dbReference type="SAM" id="Phobius"/>
    </source>
</evidence>
<protein>
    <recommendedName>
        <fullName evidence="4">Glycosyltransferase</fullName>
    </recommendedName>
</protein>
<dbReference type="eggNOG" id="arCOG10622">
    <property type="taxonomic scope" value="Archaea"/>
</dbReference>
<evidence type="ECO:0008006" key="4">
    <source>
        <dbReference type="Google" id="ProtNLM"/>
    </source>
</evidence>
<dbReference type="AlphaFoldDB" id="D7DB73"/>
<evidence type="ECO:0000313" key="3">
    <source>
        <dbReference type="Proteomes" id="UP000002573"/>
    </source>
</evidence>
<dbReference type="SUPFAM" id="SSF53756">
    <property type="entry name" value="UDP-Glycosyltransferase/glycogen phosphorylase"/>
    <property type="match status" value="1"/>
</dbReference>
<keyword evidence="1" id="KW-0812">Transmembrane</keyword>
<dbReference type="HOGENOM" id="CLU_812859_0_0_2"/>
<proteinExistence type="predicted"/>
<evidence type="ECO:0000313" key="2">
    <source>
        <dbReference type="EMBL" id="ADI31420.1"/>
    </source>
</evidence>
<keyword evidence="1" id="KW-1133">Transmembrane helix</keyword>
<dbReference type="EMBL" id="CP002051">
    <property type="protein sequence ID" value="ADI31420.1"/>
    <property type="molecule type" value="Genomic_DNA"/>
</dbReference>
<dbReference type="Proteomes" id="UP000002573">
    <property type="component" value="Chromosome"/>
</dbReference>
<sequence>MGANMANKNILFLSRECGFIDNFIYDKLVKEKFSVEYADLTSVYEHIKGLGLVKRFRIFFKLLLEMIKRANSYDFIICSPVDSWFLSQVFSLVISRPRKTVIIIPPSPKHIFGLLRLFKLYLFRFSLFLLGLLGVSTLLVFTTPYEKEYLETVIRSRNYIYIPLIEPRVSMVRELIYSDKPLIIISYDDWINDQVFHNALETFRELGVQVRYVIVSSKPIIHACNGNYNAICIISDDISEIIKHSTLVIVKRANPESNRILVEAIMNGRPVISSKKIGMAYIYSDTGLIVFLSKWALETFTDTVLKILNRIDYFKKVSLKNIPKPLKSDYGIYILIDFLEN</sequence>
<keyword evidence="3" id="KW-1185">Reference proteome</keyword>
<reference evidence="3" key="1">
    <citation type="submission" date="2010-05" db="EMBL/GenBank/DDBJ databases">
        <title>Complete sequence of Staphylothermus hellenicus DSM 12710.</title>
        <authorList>
            <consortium name="US DOE Joint Genome Institute"/>
            <person name="Lucas S."/>
            <person name="Copeland A."/>
            <person name="Lapidus A."/>
            <person name="Cheng J.-F."/>
            <person name="Bruce D."/>
            <person name="Goodwin L."/>
            <person name="Pitluck S."/>
            <person name="Davenport K."/>
            <person name="Detter J.C."/>
            <person name="Han C."/>
            <person name="Tapia R."/>
            <person name="Larimer F."/>
            <person name="Land M."/>
            <person name="Hauser L."/>
            <person name="Kyrpides N."/>
            <person name="Mikhailova N."/>
            <person name="Anderson I.J."/>
            <person name="Woyke T."/>
        </authorList>
    </citation>
    <scope>NUCLEOTIDE SEQUENCE [LARGE SCALE GENOMIC DNA]</scope>
    <source>
        <strain evidence="3">DSM 12710 / JCM 10830 / BK20S6-10-b1 / P8</strain>
    </source>
</reference>
<organism evidence="2 3">
    <name type="scientific">Staphylothermus hellenicus (strain DSM 12710 / JCM 10830 / BK20S6-10-b1 / P8)</name>
    <dbReference type="NCBI Taxonomy" id="591019"/>
    <lineage>
        <taxon>Archaea</taxon>
        <taxon>Thermoproteota</taxon>
        <taxon>Thermoprotei</taxon>
        <taxon>Desulfurococcales</taxon>
        <taxon>Desulfurococcaceae</taxon>
        <taxon>Staphylothermus</taxon>
    </lineage>
</organism>